<comment type="caution">
    <text evidence="3">The sequence shown here is derived from an EMBL/GenBank/DDBJ whole genome shotgun (WGS) entry which is preliminary data.</text>
</comment>
<reference evidence="3" key="1">
    <citation type="submission" date="2023-06" db="EMBL/GenBank/DDBJ databases">
        <title>Genome-scale phylogeny and comparative genomics of the fungal order Sordariales.</title>
        <authorList>
            <consortium name="Lawrence Berkeley National Laboratory"/>
            <person name="Hensen N."/>
            <person name="Bonometti L."/>
            <person name="Westerberg I."/>
            <person name="Brannstrom I.O."/>
            <person name="Guillou S."/>
            <person name="Cros-Aarteil S."/>
            <person name="Calhoun S."/>
            <person name="Haridas S."/>
            <person name="Kuo A."/>
            <person name="Mondo S."/>
            <person name="Pangilinan J."/>
            <person name="Riley R."/>
            <person name="LaButti K."/>
            <person name="Andreopoulos B."/>
            <person name="Lipzen A."/>
            <person name="Chen C."/>
            <person name="Yanf M."/>
            <person name="Daum C."/>
            <person name="Ng V."/>
            <person name="Clum A."/>
            <person name="Steindorff A."/>
            <person name="Ohm R."/>
            <person name="Martin F."/>
            <person name="Silar P."/>
            <person name="Natvig D."/>
            <person name="Lalanne C."/>
            <person name="Gautier V."/>
            <person name="Ament-velasquez S.L."/>
            <person name="Kruys A."/>
            <person name="Hutchinson M.I."/>
            <person name="Powell A.J."/>
            <person name="Barry K."/>
            <person name="Miller A.N."/>
            <person name="Grigoriev I.V."/>
            <person name="Debuchy R."/>
            <person name="Gladieux P."/>
            <person name="Thoren M.H."/>
            <person name="Johannesson H."/>
        </authorList>
    </citation>
    <scope>NUCLEOTIDE SEQUENCE</scope>
    <source>
        <strain evidence="3">SMH2392-1A</strain>
    </source>
</reference>
<dbReference type="InterPro" id="IPR027417">
    <property type="entry name" value="P-loop_NTPase"/>
</dbReference>
<dbReference type="AlphaFoldDB" id="A0AA40DTE0"/>
<feature type="domain" description="Nephrocystin 3-like N-terminal" evidence="2">
    <location>
        <begin position="7"/>
        <end position="147"/>
    </location>
</feature>
<dbReference type="Proteomes" id="UP001172101">
    <property type="component" value="Unassembled WGS sequence"/>
</dbReference>
<accession>A0AA40DTE0</accession>
<keyword evidence="4" id="KW-1185">Reference proteome</keyword>
<dbReference type="RefSeq" id="XP_060293980.1">
    <property type="nucleotide sequence ID" value="XM_060434491.1"/>
</dbReference>
<organism evidence="3 4">
    <name type="scientific">Lasiosphaeria miniovina</name>
    <dbReference type="NCBI Taxonomy" id="1954250"/>
    <lineage>
        <taxon>Eukaryota</taxon>
        <taxon>Fungi</taxon>
        <taxon>Dikarya</taxon>
        <taxon>Ascomycota</taxon>
        <taxon>Pezizomycotina</taxon>
        <taxon>Sordariomycetes</taxon>
        <taxon>Sordariomycetidae</taxon>
        <taxon>Sordariales</taxon>
        <taxon>Lasiosphaeriaceae</taxon>
        <taxon>Lasiosphaeria</taxon>
    </lineage>
</organism>
<dbReference type="GeneID" id="85317761"/>
<gene>
    <name evidence="3" type="ORF">B0T26DRAFT_343099</name>
</gene>
<evidence type="ECO:0000313" key="4">
    <source>
        <dbReference type="Proteomes" id="UP001172101"/>
    </source>
</evidence>
<keyword evidence="1" id="KW-0677">Repeat</keyword>
<proteinExistence type="predicted"/>
<evidence type="ECO:0000256" key="1">
    <source>
        <dbReference type="ARBA" id="ARBA00022737"/>
    </source>
</evidence>
<dbReference type="InterPro" id="IPR056884">
    <property type="entry name" value="NPHP3-like_N"/>
</dbReference>
<dbReference type="PANTHER" id="PTHR10039">
    <property type="entry name" value="AMELOGENIN"/>
    <property type="match status" value="1"/>
</dbReference>
<protein>
    <recommendedName>
        <fullName evidence="2">Nephrocystin 3-like N-terminal domain-containing protein</fullName>
    </recommendedName>
</protein>
<evidence type="ECO:0000259" key="2">
    <source>
        <dbReference type="Pfam" id="PF24883"/>
    </source>
</evidence>
<evidence type="ECO:0000313" key="3">
    <source>
        <dbReference type="EMBL" id="KAK0712657.1"/>
    </source>
</evidence>
<dbReference type="SUPFAM" id="SSF52540">
    <property type="entry name" value="P-loop containing nucleoside triphosphate hydrolases"/>
    <property type="match status" value="1"/>
</dbReference>
<dbReference type="Gene3D" id="3.40.50.300">
    <property type="entry name" value="P-loop containing nucleotide triphosphate hydrolases"/>
    <property type="match status" value="1"/>
</dbReference>
<dbReference type="Pfam" id="PF24883">
    <property type="entry name" value="NPHP3_N"/>
    <property type="match status" value="1"/>
</dbReference>
<dbReference type="PANTHER" id="PTHR10039:SF16">
    <property type="entry name" value="GPI INOSITOL-DEACYLASE"/>
    <property type="match status" value="1"/>
</dbReference>
<dbReference type="EMBL" id="JAUIRO010000005">
    <property type="protein sequence ID" value="KAK0712657.1"/>
    <property type="molecule type" value="Genomic_DNA"/>
</dbReference>
<sequence length="551" mass="63179">MSLTCPDRMLWIHGIPGAGKTVLASFAIEQMKLYCEGTTNQKYAYYYCHYSNGQDESLPLLSWVVSQVCRQLSWAPSQLKQLHDRGCEPTLSELQYVLELALVRLESLFIVVDAVDESTPRDELVRLLATMTLDSRFQKVRFLATSRKYWDIERFFSGISISISMKNRYVDADIKRHIRSRLNSSFRLQRWRDSFQEIEDALVVKANGMFRWVDCQLHSIERLGDKTKLLSVLQDLPPDLSETYVRIFDAIPDADRQFVSRVLLWIYGDSRAPWPARRAINAKLLLEAVTFDLYGSVPAGGNGVFDWDYLQDLCGCLVTVKSQGRLTDAAACSITLAHYTVWEFLTSSYILSTRVSQFAVSTQAVYRDFATSVLRQALSADPEGEGTDWRRDRDAYCLVLGCALKSDRYLQTPEDLELYFRFLDPCNPHYRRFRAVQSRALHSPSDRAYRFSILKIPTEFRAPEGAEERNHMAEVLLNARLLNDWMPGEHAAYTTHLPPVGRLPQHEVEELGNQRVAGIFLGPDEKAPEQEFRFDGKVWDIKAPRRGSRPA</sequence>
<name>A0AA40DTE0_9PEZI</name>